<comment type="catalytic activity">
    <reaction evidence="1">
        <text>ATP + protein L-histidine = ADP + protein N-phospho-L-histidine.</text>
        <dbReference type="EC" id="2.7.13.3"/>
    </reaction>
</comment>
<dbReference type="Proteomes" id="UP000199438">
    <property type="component" value="Unassembled WGS sequence"/>
</dbReference>
<dbReference type="InterPro" id="IPR004358">
    <property type="entry name" value="Sig_transdc_His_kin-like_C"/>
</dbReference>
<reference evidence="10" key="1">
    <citation type="submission" date="2016-10" db="EMBL/GenBank/DDBJ databases">
        <authorList>
            <person name="Varghese N."/>
            <person name="Submissions S."/>
        </authorList>
    </citation>
    <scope>NUCLEOTIDE SEQUENCE [LARGE SCALE GENOMIC DNA]</scope>
    <source>
        <strain evidence="10">DSM 24499</strain>
    </source>
</reference>
<dbReference type="Pfam" id="PF00072">
    <property type="entry name" value="Response_reg"/>
    <property type="match status" value="1"/>
</dbReference>
<keyword evidence="9" id="KW-0808">Transferase</keyword>
<dbReference type="SMART" id="SM00388">
    <property type="entry name" value="HisKA"/>
    <property type="match status" value="1"/>
</dbReference>
<evidence type="ECO:0000256" key="3">
    <source>
        <dbReference type="ARBA" id="ARBA00022553"/>
    </source>
</evidence>
<keyword evidence="6" id="KW-0812">Transmembrane</keyword>
<dbReference type="SUPFAM" id="SSF55874">
    <property type="entry name" value="ATPase domain of HSP90 chaperone/DNA topoisomerase II/histidine kinase"/>
    <property type="match status" value="1"/>
</dbReference>
<dbReference type="EMBL" id="FOKV01000008">
    <property type="protein sequence ID" value="SFC75998.1"/>
    <property type="molecule type" value="Genomic_DNA"/>
</dbReference>
<dbReference type="Gene3D" id="3.30.565.10">
    <property type="entry name" value="Histidine kinase-like ATPase, C-terminal domain"/>
    <property type="match status" value="1"/>
</dbReference>
<evidence type="ECO:0000256" key="4">
    <source>
        <dbReference type="PROSITE-ProRule" id="PRU00169"/>
    </source>
</evidence>
<accession>A0A1I1LYG9</accession>
<dbReference type="SMART" id="SM00028">
    <property type="entry name" value="TPR"/>
    <property type="match status" value="3"/>
</dbReference>
<organism evidence="9 10">
    <name type="scientific">Zunongwangia mangrovi</name>
    <dbReference type="NCBI Taxonomy" id="1334022"/>
    <lineage>
        <taxon>Bacteria</taxon>
        <taxon>Pseudomonadati</taxon>
        <taxon>Bacteroidota</taxon>
        <taxon>Flavobacteriia</taxon>
        <taxon>Flavobacteriales</taxon>
        <taxon>Flavobacteriaceae</taxon>
        <taxon>Zunongwangia</taxon>
    </lineage>
</organism>
<proteinExistence type="predicted"/>
<dbReference type="STRING" id="1334022.SAMN04487907_108143"/>
<dbReference type="PANTHER" id="PTHR45339:SF5">
    <property type="entry name" value="HISTIDINE KINASE"/>
    <property type="match status" value="1"/>
</dbReference>
<dbReference type="Gene3D" id="1.10.287.130">
    <property type="match status" value="1"/>
</dbReference>
<dbReference type="InterPro" id="IPR011990">
    <property type="entry name" value="TPR-like_helical_dom_sf"/>
</dbReference>
<keyword evidence="9" id="KW-0418">Kinase</keyword>
<dbReference type="AlphaFoldDB" id="A0A1I1LYG9"/>
<dbReference type="Pfam" id="PF13181">
    <property type="entry name" value="TPR_8"/>
    <property type="match status" value="1"/>
</dbReference>
<keyword evidence="10" id="KW-1185">Reference proteome</keyword>
<dbReference type="SUPFAM" id="SSF47384">
    <property type="entry name" value="Homodimeric domain of signal transducing histidine kinase"/>
    <property type="match status" value="1"/>
</dbReference>
<feature type="coiled-coil region" evidence="5">
    <location>
        <begin position="328"/>
        <end position="362"/>
    </location>
</feature>
<dbReference type="Pfam" id="PF02518">
    <property type="entry name" value="HATPase_c"/>
    <property type="match status" value="1"/>
</dbReference>
<evidence type="ECO:0000256" key="2">
    <source>
        <dbReference type="ARBA" id="ARBA00012438"/>
    </source>
</evidence>
<gene>
    <name evidence="9" type="ORF">SAMN04487907_108143</name>
</gene>
<dbReference type="Gene3D" id="1.25.40.10">
    <property type="entry name" value="Tetratricopeptide repeat domain"/>
    <property type="match status" value="1"/>
</dbReference>
<dbReference type="EC" id="2.7.13.3" evidence="2"/>
<name>A0A1I1LYG9_9FLAO</name>
<dbReference type="Pfam" id="PF13424">
    <property type="entry name" value="TPR_12"/>
    <property type="match status" value="1"/>
</dbReference>
<dbReference type="InterPro" id="IPR036890">
    <property type="entry name" value="HATPase_C_sf"/>
</dbReference>
<dbReference type="InterPro" id="IPR036097">
    <property type="entry name" value="HisK_dim/P_sf"/>
</dbReference>
<dbReference type="Pfam" id="PF00512">
    <property type="entry name" value="HisKA"/>
    <property type="match status" value="1"/>
</dbReference>
<dbReference type="PROSITE" id="PS50109">
    <property type="entry name" value="HIS_KIN"/>
    <property type="match status" value="1"/>
</dbReference>
<dbReference type="SMART" id="SM00387">
    <property type="entry name" value="HATPase_c"/>
    <property type="match status" value="1"/>
</dbReference>
<dbReference type="InterPro" id="IPR001789">
    <property type="entry name" value="Sig_transdc_resp-reg_receiver"/>
</dbReference>
<dbReference type="InterPro" id="IPR003661">
    <property type="entry name" value="HisK_dim/P_dom"/>
</dbReference>
<dbReference type="PROSITE" id="PS50110">
    <property type="entry name" value="RESPONSE_REGULATORY"/>
    <property type="match status" value="1"/>
</dbReference>
<evidence type="ECO:0000313" key="10">
    <source>
        <dbReference type="Proteomes" id="UP000199438"/>
    </source>
</evidence>
<evidence type="ECO:0000313" key="9">
    <source>
        <dbReference type="EMBL" id="SFC75998.1"/>
    </source>
</evidence>
<feature type="domain" description="Response regulatory" evidence="8">
    <location>
        <begin position="623"/>
        <end position="737"/>
    </location>
</feature>
<dbReference type="SUPFAM" id="SSF52172">
    <property type="entry name" value="CheY-like"/>
    <property type="match status" value="1"/>
</dbReference>
<dbReference type="Gene3D" id="3.40.50.2300">
    <property type="match status" value="1"/>
</dbReference>
<feature type="domain" description="Histidine kinase" evidence="7">
    <location>
        <begin position="369"/>
        <end position="593"/>
    </location>
</feature>
<evidence type="ECO:0000256" key="1">
    <source>
        <dbReference type="ARBA" id="ARBA00000085"/>
    </source>
</evidence>
<keyword evidence="5" id="KW-0175">Coiled coil</keyword>
<protein>
    <recommendedName>
        <fullName evidence="2">histidine kinase</fullName>
        <ecNumber evidence="2">2.7.13.3</ecNumber>
    </recommendedName>
</protein>
<dbReference type="InterPro" id="IPR003594">
    <property type="entry name" value="HATPase_dom"/>
</dbReference>
<sequence length="742" mass="85828">MIRKLLLTSLFIIFFILPLTAQNKEVEKDSLEDLLNHSIDFFVDYNYHEGIQSSMDLIHLADSLGSDYYLYHGHNNLGVAYEELRDTLRAKSHYERALEYANSTKNDTLIMWAYNNMGNIYSETKDNYLKGISYYKRVIDLATKLNNQEELIAPNINIAWTYLDKNQPGKAKEYLDSAKTVLKSQNFEYLDAELDMLYGRYFTETNQIDSAKAYFERSTRIVNKDSLAYEGAETYKWYAEMLFRNGEFKEAYQALKTQNEYESEIFEHSKTAQIQSANARFDVSEYQKNLELAKQEKVYQEQIIAKSNEKLILLIVAAIVLFIILIFLNRINRSRKTLIAELQEKNTELRKSKEETERLSNLKTQFFSTVSHELRTPLYGVIGLTSLLLEDKGLKDHQKDLKSLKFSADYLLALINDVLQINKMESKEVQLECISFNFRELLQSIMQTLEFTRIQNKNTIHLEIDENIPSFLMGDSVRLSQIMVNLVGNALKFTERGNIWIKVNVEDEIVEDSEEFLAIKFEVKDDGIGIPLSKQKEIFEEFSQLKPTNYNYQGTGLGLPIVKKMLKLFGSDIHLESEENKGSCFSYTIKFKKDLNKADVPVSKIEDLQVDLADDLDSKLQNRILIVDDNRINQVVTKRILEQKSFVCEIAQDGHEAVEKVKSTAFDLVLMDVNMPGITGMEATQQIRKFNEEIPIVALTAVEVEEIREEIHSAGMNDIIVKPYDVQQFYRVVYRNIIPIAL</sequence>
<dbReference type="FunFam" id="3.30.565.10:FF:000010">
    <property type="entry name" value="Sensor histidine kinase RcsC"/>
    <property type="match status" value="1"/>
</dbReference>
<feature type="modified residue" description="4-aspartylphosphate" evidence="4">
    <location>
        <position position="672"/>
    </location>
</feature>
<feature type="transmembrane region" description="Helical" evidence="6">
    <location>
        <begin position="311"/>
        <end position="328"/>
    </location>
</feature>
<dbReference type="RefSeq" id="WP_245758668.1">
    <property type="nucleotide sequence ID" value="NZ_FOKV01000008.1"/>
</dbReference>
<dbReference type="CDD" id="cd16922">
    <property type="entry name" value="HATPase_EvgS-ArcB-TorS-like"/>
    <property type="match status" value="1"/>
</dbReference>
<dbReference type="PANTHER" id="PTHR45339">
    <property type="entry name" value="HYBRID SIGNAL TRANSDUCTION HISTIDINE KINASE J"/>
    <property type="match status" value="1"/>
</dbReference>
<evidence type="ECO:0000259" key="7">
    <source>
        <dbReference type="PROSITE" id="PS50109"/>
    </source>
</evidence>
<keyword evidence="6" id="KW-0472">Membrane</keyword>
<evidence type="ECO:0000259" key="8">
    <source>
        <dbReference type="PROSITE" id="PS50110"/>
    </source>
</evidence>
<dbReference type="SMART" id="SM00448">
    <property type="entry name" value="REC"/>
    <property type="match status" value="1"/>
</dbReference>
<dbReference type="InterPro" id="IPR005467">
    <property type="entry name" value="His_kinase_dom"/>
</dbReference>
<keyword evidence="6" id="KW-1133">Transmembrane helix</keyword>
<dbReference type="CDD" id="cd00082">
    <property type="entry name" value="HisKA"/>
    <property type="match status" value="1"/>
</dbReference>
<dbReference type="SUPFAM" id="SSF48452">
    <property type="entry name" value="TPR-like"/>
    <property type="match status" value="1"/>
</dbReference>
<keyword evidence="3 4" id="KW-0597">Phosphoprotein</keyword>
<dbReference type="GO" id="GO:0000155">
    <property type="term" value="F:phosphorelay sensor kinase activity"/>
    <property type="evidence" value="ECO:0007669"/>
    <property type="project" value="InterPro"/>
</dbReference>
<dbReference type="InterPro" id="IPR011006">
    <property type="entry name" value="CheY-like_superfamily"/>
</dbReference>
<dbReference type="CDD" id="cd17546">
    <property type="entry name" value="REC_hyHK_CKI1_RcsC-like"/>
    <property type="match status" value="1"/>
</dbReference>
<evidence type="ECO:0000256" key="6">
    <source>
        <dbReference type="SAM" id="Phobius"/>
    </source>
</evidence>
<evidence type="ECO:0000256" key="5">
    <source>
        <dbReference type="SAM" id="Coils"/>
    </source>
</evidence>
<dbReference type="InterPro" id="IPR019734">
    <property type="entry name" value="TPR_rpt"/>
</dbReference>
<dbReference type="PRINTS" id="PR00344">
    <property type="entry name" value="BCTRLSENSOR"/>
</dbReference>